<protein>
    <recommendedName>
        <fullName evidence="1">FAR1 domain-containing protein</fullName>
    </recommendedName>
</protein>
<dbReference type="OrthoDB" id="1894539at2759"/>
<feature type="domain" description="FAR1" evidence="1">
    <location>
        <begin position="86"/>
        <end position="164"/>
    </location>
</feature>
<gene>
    <name evidence="2" type="ORF">GQ55_6G189600</name>
</gene>
<proteinExistence type="predicted"/>
<sequence length="277" mass="31397">MDGHEDMANKLVPPFLDGDSTIFGDHGGEEQQITQEEQTVHTIGANTQCNDNSIPEAMKVVDDAGPSVIVPVVGMCFDSEKNAYDMYNIYAGQVGFSIRKHDTKRRADKTVYSKQIVCNKQGHGETDSSQATTKTGCNARIQFSVSREGMWTVQKVELEHNHILASPNKKRMLRSQRQVIEADRQVISQTREAGMKPAQVFEFMKQFYGPTGVPFLKVDCDNEIGRERKKYLEQNDAQTLLEYLKKKQAEDPQFFYAIEIDKENGRITNFFGLMINL</sequence>
<dbReference type="PANTHER" id="PTHR47718:SF7">
    <property type="entry name" value="PROTEIN FAR1-RELATED SEQUENCE"/>
    <property type="match status" value="1"/>
</dbReference>
<reference evidence="2 3" key="1">
    <citation type="submission" date="2018-04" db="EMBL/GenBank/DDBJ databases">
        <title>WGS assembly of Panicum hallii var. hallii HAL2.</title>
        <authorList>
            <person name="Lovell J."/>
            <person name="Jenkins J."/>
            <person name="Lowry D."/>
            <person name="Mamidi S."/>
            <person name="Sreedasyam A."/>
            <person name="Weng X."/>
            <person name="Barry K."/>
            <person name="Bonette J."/>
            <person name="Campitelli B."/>
            <person name="Daum C."/>
            <person name="Gordon S."/>
            <person name="Gould B."/>
            <person name="Lipzen A."/>
            <person name="MacQueen A."/>
            <person name="Palacio-Mejia J."/>
            <person name="Plott C."/>
            <person name="Shakirov E."/>
            <person name="Shu S."/>
            <person name="Yoshinaga Y."/>
            <person name="Zane M."/>
            <person name="Rokhsar D."/>
            <person name="Grimwood J."/>
            <person name="Schmutz J."/>
            <person name="Juenger T."/>
        </authorList>
    </citation>
    <scope>NUCLEOTIDE SEQUENCE [LARGE SCALE GENOMIC DNA]</scope>
    <source>
        <strain evidence="3">cv. HAL2</strain>
    </source>
</reference>
<dbReference type="InterPro" id="IPR004330">
    <property type="entry name" value="FAR1_DNA_bnd_dom"/>
</dbReference>
<dbReference type="Pfam" id="PF03101">
    <property type="entry name" value="FAR1"/>
    <property type="match status" value="1"/>
</dbReference>
<name>A0A2T7D7A1_9POAL</name>
<evidence type="ECO:0000259" key="1">
    <source>
        <dbReference type="Pfam" id="PF03101"/>
    </source>
</evidence>
<organism evidence="2 3">
    <name type="scientific">Panicum hallii var. hallii</name>
    <dbReference type="NCBI Taxonomy" id="1504633"/>
    <lineage>
        <taxon>Eukaryota</taxon>
        <taxon>Viridiplantae</taxon>
        <taxon>Streptophyta</taxon>
        <taxon>Embryophyta</taxon>
        <taxon>Tracheophyta</taxon>
        <taxon>Spermatophyta</taxon>
        <taxon>Magnoliopsida</taxon>
        <taxon>Liliopsida</taxon>
        <taxon>Poales</taxon>
        <taxon>Poaceae</taxon>
        <taxon>PACMAD clade</taxon>
        <taxon>Panicoideae</taxon>
        <taxon>Panicodae</taxon>
        <taxon>Paniceae</taxon>
        <taxon>Panicinae</taxon>
        <taxon>Panicum</taxon>
        <taxon>Panicum sect. Panicum</taxon>
    </lineage>
</organism>
<dbReference type="PANTHER" id="PTHR47718">
    <property type="entry name" value="OS01G0519700 PROTEIN"/>
    <property type="match status" value="1"/>
</dbReference>
<evidence type="ECO:0000313" key="2">
    <source>
        <dbReference type="EMBL" id="PUZ51467.1"/>
    </source>
</evidence>
<accession>A0A2T7D7A1</accession>
<evidence type="ECO:0000313" key="3">
    <source>
        <dbReference type="Proteomes" id="UP000244336"/>
    </source>
</evidence>
<dbReference type="Gramene" id="PUZ51467">
    <property type="protein sequence ID" value="PUZ51467"/>
    <property type="gene ID" value="GQ55_6G189600"/>
</dbReference>
<keyword evidence="3" id="KW-1185">Reference proteome</keyword>
<dbReference type="AlphaFoldDB" id="A0A2T7D7A1"/>
<dbReference type="EMBL" id="CM009754">
    <property type="protein sequence ID" value="PUZ51467.1"/>
    <property type="molecule type" value="Genomic_DNA"/>
</dbReference>
<dbReference type="Proteomes" id="UP000244336">
    <property type="component" value="Chromosome 6"/>
</dbReference>
<dbReference type="STRING" id="1504633.A0A2T7D7A1"/>